<dbReference type="SMART" id="SM00451">
    <property type="entry name" value="ZnF_U1"/>
    <property type="match status" value="1"/>
</dbReference>
<evidence type="ECO:0000256" key="8">
    <source>
        <dbReference type="ARBA" id="ARBA00022771"/>
    </source>
</evidence>
<comment type="subcellular location">
    <subcellularLocation>
        <location evidence="1">Chromosome</location>
    </subcellularLocation>
    <subcellularLocation>
        <location evidence="2">Nucleus speckle</location>
    </subcellularLocation>
</comment>
<dbReference type="GO" id="GO:0008270">
    <property type="term" value="F:zinc ion binding"/>
    <property type="evidence" value="ECO:0007669"/>
    <property type="project" value="UniProtKB-KW"/>
</dbReference>
<dbReference type="STRING" id="27835.A0A0N4Y1I2"/>
<dbReference type="OrthoDB" id="77607at2759"/>
<dbReference type="GO" id="GO:0033260">
    <property type="term" value="P:nuclear DNA replication"/>
    <property type="evidence" value="ECO:0007669"/>
    <property type="project" value="TreeGrafter"/>
</dbReference>
<name>A0A0N4Y1I2_NIPBR</name>
<keyword evidence="5" id="KW-0217">Developmental protein</keyword>
<feature type="domain" description="U1-type" evidence="16">
    <location>
        <begin position="18"/>
        <end position="51"/>
    </location>
</feature>
<dbReference type="InterPro" id="IPR040050">
    <property type="entry name" value="ZNF830-like"/>
</dbReference>
<feature type="compositionally biased region" description="Polar residues" evidence="15">
    <location>
        <begin position="54"/>
        <end position="71"/>
    </location>
</feature>
<dbReference type="OMA" id="YIDFMRE"/>
<evidence type="ECO:0000256" key="1">
    <source>
        <dbReference type="ARBA" id="ARBA00004286"/>
    </source>
</evidence>
<keyword evidence="7" id="KW-0479">Metal-binding</keyword>
<evidence type="ECO:0000256" key="14">
    <source>
        <dbReference type="ARBA" id="ARBA00030672"/>
    </source>
</evidence>
<evidence type="ECO:0000256" key="3">
    <source>
        <dbReference type="ARBA" id="ARBA00017358"/>
    </source>
</evidence>
<accession>A0A0N4Y1I2</accession>
<dbReference type="InterPro" id="IPR036236">
    <property type="entry name" value="Znf_C2H2_sf"/>
</dbReference>
<dbReference type="AlphaFoldDB" id="A0A0N4Y1I2"/>
<evidence type="ECO:0000313" key="19">
    <source>
        <dbReference type="WBParaSite" id="NBR_0000948101-mRNA-1"/>
    </source>
</evidence>
<evidence type="ECO:0000256" key="12">
    <source>
        <dbReference type="ARBA" id="ARBA00023242"/>
    </source>
</evidence>
<evidence type="ECO:0000256" key="4">
    <source>
        <dbReference type="ARBA" id="ARBA00022454"/>
    </source>
</evidence>
<dbReference type="InterPro" id="IPR059039">
    <property type="entry name" value="ZNF380_CC"/>
</dbReference>
<evidence type="ECO:0000256" key="6">
    <source>
        <dbReference type="ARBA" id="ARBA00022618"/>
    </source>
</evidence>
<sequence length="245" mass="27951">MSIASLNLNPAIAKPSSNGQIQCIVCNTLVKPKIWTAHLNGKKHRESCEKLKQQLASSTKRPIENSTQNGTGAPPVKKARESSVPSTNGPLPSDFFDEEPTLSIQTPWQKSKDDENAHIRERKGIIEGVPQGFFDDKRRDGMVRETIVNEAHMNEEYDRLMRELNEKNVEEEAQADEEDERDARLRDIANADEQMEKWMRLNAMEKLKESRLQEAREKAAAEEEEDEGSDDEAADFGNWRTKRFL</sequence>
<gene>
    <name evidence="17" type="ORF">NBR_LOCUS9482</name>
</gene>
<evidence type="ECO:0000256" key="2">
    <source>
        <dbReference type="ARBA" id="ARBA00004324"/>
    </source>
</evidence>
<proteinExistence type="predicted"/>
<keyword evidence="11" id="KW-0175">Coiled coil</keyword>
<dbReference type="WBParaSite" id="NBR_0000948101-mRNA-1">
    <property type="protein sequence ID" value="NBR_0000948101-mRNA-1"/>
    <property type="gene ID" value="NBR_0000948101"/>
</dbReference>
<dbReference type="GO" id="GO:0044773">
    <property type="term" value="P:mitotic DNA damage checkpoint signaling"/>
    <property type="evidence" value="ECO:0007669"/>
    <property type="project" value="TreeGrafter"/>
</dbReference>
<evidence type="ECO:0000256" key="7">
    <source>
        <dbReference type="ARBA" id="ARBA00022723"/>
    </source>
</evidence>
<keyword evidence="8" id="KW-0863">Zinc-finger</keyword>
<feature type="compositionally biased region" description="Acidic residues" evidence="15">
    <location>
        <begin position="222"/>
        <end position="234"/>
    </location>
</feature>
<evidence type="ECO:0000256" key="11">
    <source>
        <dbReference type="ARBA" id="ARBA00023054"/>
    </source>
</evidence>
<dbReference type="GO" id="GO:0003676">
    <property type="term" value="F:nucleic acid binding"/>
    <property type="evidence" value="ECO:0007669"/>
    <property type="project" value="InterPro"/>
</dbReference>
<dbReference type="GO" id="GO:0033314">
    <property type="term" value="P:mitotic DNA replication checkpoint signaling"/>
    <property type="evidence" value="ECO:0007669"/>
    <property type="project" value="TreeGrafter"/>
</dbReference>
<keyword evidence="12" id="KW-0539">Nucleus</keyword>
<dbReference type="GO" id="GO:0051301">
    <property type="term" value="P:cell division"/>
    <property type="evidence" value="ECO:0007669"/>
    <property type="project" value="UniProtKB-KW"/>
</dbReference>
<keyword evidence="4" id="KW-0158">Chromosome</keyword>
<keyword evidence="18" id="KW-1185">Reference proteome</keyword>
<dbReference type="InterPro" id="IPR003604">
    <property type="entry name" value="Matrin/U1-like-C_Znf_C2H2"/>
</dbReference>
<dbReference type="Pfam" id="PF23406">
    <property type="entry name" value="ZNF380_CC"/>
    <property type="match status" value="1"/>
</dbReference>
<reference evidence="17 18" key="2">
    <citation type="submission" date="2018-11" db="EMBL/GenBank/DDBJ databases">
        <authorList>
            <consortium name="Pathogen Informatics"/>
        </authorList>
    </citation>
    <scope>NUCLEOTIDE SEQUENCE [LARGE SCALE GENOMIC DNA]</scope>
</reference>
<dbReference type="PANTHER" id="PTHR13278:SF0">
    <property type="entry name" value="ZINC FINGER PROTEIN 830"/>
    <property type="match status" value="1"/>
</dbReference>
<reference evidence="19" key="1">
    <citation type="submission" date="2017-02" db="UniProtKB">
        <authorList>
            <consortium name="WormBaseParasite"/>
        </authorList>
    </citation>
    <scope>IDENTIFICATION</scope>
</reference>
<feature type="region of interest" description="Disordered" evidence="15">
    <location>
        <begin position="210"/>
        <end position="245"/>
    </location>
</feature>
<protein>
    <recommendedName>
        <fullName evidence="3">Zinc finger protein 830</fullName>
    </recommendedName>
    <alternativeName>
        <fullName evidence="14">Coiled-coil domain-containing protein 16</fullName>
    </alternativeName>
</protein>
<feature type="compositionally biased region" description="Basic and acidic residues" evidence="15">
    <location>
        <begin position="210"/>
        <end position="221"/>
    </location>
</feature>
<keyword evidence="6" id="KW-0132">Cell division</keyword>
<evidence type="ECO:0000256" key="10">
    <source>
        <dbReference type="ARBA" id="ARBA00022833"/>
    </source>
</evidence>
<dbReference type="PANTHER" id="PTHR13278">
    <property type="entry name" value="ZINC FINGER PROTEIN 830"/>
    <property type="match status" value="1"/>
</dbReference>
<evidence type="ECO:0000256" key="15">
    <source>
        <dbReference type="SAM" id="MobiDB-lite"/>
    </source>
</evidence>
<keyword evidence="10" id="KW-0862">Zinc</keyword>
<feature type="region of interest" description="Disordered" evidence="15">
    <location>
        <begin position="41"/>
        <end position="98"/>
    </location>
</feature>
<evidence type="ECO:0000313" key="17">
    <source>
        <dbReference type="EMBL" id="VDL73071.1"/>
    </source>
</evidence>
<dbReference type="SUPFAM" id="SSF57667">
    <property type="entry name" value="beta-beta-alpha zinc fingers"/>
    <property type="match status" value="1"/>
</dbReference>
<evidence type="ECO:0000256" key="13">
    <source>
        <dbReference type="ARBA" id="ARBA00023306"/>
    </source>
</evidence>
<dbReference type="EMBL" id="UYSL01020148">
    <property type="protein sequence ID" value="VDL73071.1"/>
    <property type="molecule type" value="Genomic_DNA"/>
</dbReference>
<evidence type="ECO:0000259" key="16">
    <source>
        <dbReference type="SMART" id="SM00451"/>
    </source>
</evidence>
<evidence type="ECO:0000256" key="5">
    <source>
        <dbReference type="ARBA" id="ARBA00022473"/>
    </source>
</evidence>
<evidence type="ECO:0000256" key="9">
    <source>
        <dbReference type="ARBA" id="ARBA00022776"/>
    </source>
</evidence>
<dbReference type="GO" id="GO:0016607">
    <property type="term" value="C:nuclear speck"/>
    <property type="evidence" value="ECO:0007669"/>
    <property type="project" value="UniProtKB-SubCell"/>
</dbReference>
<keyword evidence="13" id="KW-0131">Cell cycle</keyword>
<organism evidence="19">
    <name type="scientific">Nippostrongylus brasiliensis</name>
    <name type="common">Rat hookworm</name>
    <dbReference type="NCBI Taxonomy" id="27835"/>
    <lineage>
        <taxon>Eukaryota</taxon>
        <taxon>Metazoa</taxon>
        <taxon>Ecdysozoa</taxon>
        <taxon>Nematoda</taxon>
        <taxon>Chromadorea</taxon>
        <taxon>Rhabditida</taxon>
        <taxon>Rhabditina</taxon>
        <taxon>Rhabditomorpha</taxon>
        <taxon>Strongyloidea</taxon>
        <taxon>Heligmosomidae</taxon>
        <taxon>Nippostrongylus</taxon>
    </lineage>
</organism>
<dbReference type="GO" id="GO:0005681">
    <property type="term" value="C:spliceosomal complex"/>
    <property type="evidence" value="ECO:0007669"/>
    <property type="project" value="InterPro"/>
</dbReference>
<evidence type="ECO:0000313" key="18">
    <source>
        <dbReference type="Proteomes" id="UP000271162"/>
    </source>
</evidence>
<dbReference type="Proteomes" id="UP000271162">
    <property type="component" value="Unassembled WGS sequence"/>
</dbReference>
<dbReference type="GO" id="GO:0005694">
    <property type="term" value="C:chromosome"/>
    <property type="evidence" value="ECO:0007669"/>
    <property type="project" value="UniProtKB-SubCell"/>
</dbReference>
<keyword evidence="9" id="KW-0498">Mitosis</keyword>